<keyword evidence="4" id="KW-0472">Membrane</keyword>
<dbReference type="Gene3D" id="3.10.105.10">
    <property type="entry name" value="Dipeptide-binding Protein, Domain 3"/>
    <property type="match status" value="1"/>
</dbReference>
<evidence type="ECO:0000256" key="2">
    <source>
        <dbReference type="ARBA" id="ARBA00022448"/>
    </source>
</evidence>
<dbReference type="GO" id="GO:0005275">
    <property type="term" value="F:amine transmembrane transporter activity"/>
    <property type="evidence" value="ECO:0007669"/>
    <property type="project" value="TreeGrafter"/>
</dbReference>
<gene>
    <name evidence="7" type="ORF">FC85_GL001873</name>
</gene>
<keyword evidence="5" id="KW-0732">Signal</keyword>
<evidence type="ECO:0000256" key="5">
    <source>
        <dbReference type="SAM" id="SignalP"/>
    </source>
</evidence>
<protein>
    <submittedName>
        <fullName evidence="7">Glycine betaine ABC superfamily ATP binding cassette transporter, binding protein</fullName>
    </submittedName>
</protein>
<evidence type="ECO:0000256" key="3">
    <source>
        <dbReference type="ARBA" id="ARBA00022475"/>
    </source>
</evidence>
<accession>A0A0R1S8U2</accession>
<dbReference type="GO" id="GO:0015226">
    <property type="term" value="F:carnitine transmembrane transporter activity"/>
    <property type="evidence" value="ECO:0007669"/>
    <property type="project" value="TreeGrafter"/>
</dbReference>
<feature type="chain" id="PRO_5038499736" evidence="5">
    <location>
        <begin position="30"/>
        <end position="301"/>
    </location>
</feature>
<dbReference type="InterPro" id="IPR007210">
    <property type="entry name" value="ABC_Gly_betaine_transp_sub-bd"/>
</dbReference>
<dbReference type="SUPFAM" id="SSF53850">
    <property type="entry name" value="Periplasmic binding protein-like II"/>
    <property type="match status" value="2"/>
</dbReference>
<evidence type="ECO:0000256" key="4">
    <source>
        <dbReference type="ARBA" id="ARBA00023136"/>
    </source>
</evidence>
<dbReference type="GO" id="GO:0015871">
    <property type="term" value="P:choline transport"/>
    <property type="evidence" value="ECO:0007669"/>
    <property type="project" value="TreeGrafter"/>
</dbReference>
<comment type="subcellular location">
    <subcellularLocation>
        <location evidence="1">Cell membrane</location>
    </subcellularLocation>
</comment>
<dbReference type="Proteomes" id="UP000052013">
    <property type="component" value="Unassembled WGS sequence"/>
</dbReference>
<dbReference type="GO" id="GO:0031460">
    <property type="term" value="P:glycine betaine transport"/>
    <property type="evidence" value="ECO:0007669"/>
    <property type="project" value="TreeGrafter"/>
</dbReference>
<evidence type="ECO:0000313" key="7">
    <source>
        <dbReference type="EMBL" id="KRL62632.1"/>
    </source>
</evidence>
<feature type="domain" description="ABC-type glycine betaine transport system substrate-binding" evidence="6">
    <location>
        <begin position="36"/>
        <end position="180"/>
    </location>
</feature>
<dbReference type="Gene3D" id="3.40.190.100">
    <property type="entry name" value="Glycine betaine-binding periplasmic protein, domain 2"/>
    <property type="match status" value="1"/>
</dbReference>
<reference evidence="7 8" key="1">
    <citation type="journal article" date="2015" name="Genome Announc.">
        <title>Expanding the biotechnology potential of lactobacilli through comparative genomics of 213 strains and associated genera.</title>
        <authorList>
            <person name="Sun Z."/>
            <person name="Harris H.M."/>
            <person name="McCann A."/>
            <person name="Guo C."/>
            <person name="Argimon S."/>
            <person name="Zhang W."/>
            <person name="Yang X."/>
            <person name="Jeffery I.B."/>
            <person name="Cooney J.C."/>
            <person name="Kagawa T.F."/>
            <person name="Liu W."/>
            <person name="Song Y."/>
            <person name="Salvetti E."/>
            <person name="Wrobel A."/>
            <person name="Rasinkangas P."/>
            <person name="Parkhill J."/>
            <person name="Rea M.C."/>
            <person name="O'Sullivan O."/>
            <person name="Ritari J."/>
            <person name="Douillard F.P."/>
            <person name="Paul Ross R."/>
            <person name="Yang R."/>
            <person name="Briner A.E."/>
            <person name="Felis G.E."/>
            <person name="de Vos W.M."/>
            <person name="Barrangou R."/>
            <person name="Klaenhammer T.R."/>
            <person name="Caufield P.W."/>
            <person name="Cui Y."/>
            <person name="Zhang H."/>
            <person name="O'Toole P.W."/>
        </authorList>
    </citation>
    <scope>NUCLEOTIDE SEQUENCE [LARGE SCALE GENOMIC DNA]</scope>
    <source>
        <strain evidence="7 8">DSM 14421</strain>
    </source>
</reference>
<organism evidence="7 8">
    <name type="scientific">Lentilactobacillus diolivorans DSM 14421</name>
    <dbReference type="NCBI Taxonomy" id="1423739"/>
    <lineage>
        <taxon>Bacteria</taxon>
        <taxon>Bacillati</taxon>
        <taxon>Bacillota</taxon>
        <taxon>Bacilli</taxon>
        <taxon>Lactobacillales</taxon>
        <taxon>Lactobacillaceae</taxon>
        <taxon>Lentilactobacillus</taxon>
    </lineage>
</organism>
<sequence length="301" mass="33795">MKKTISRFLLLISMVFSVLLLSACSSTIAKYNPNEPVGKQINYTITGIEAGAGEMTTTQKVMKAYGLNKGNWQLQTSSTAAMISTLAKDVKNKQPIVVTSWTPHWMVNRYHLKFLKDPKNIYGKTEDIHTIVRKGLKKDKPEAYQMLNRFHWTPDEMAAVMLKVNSGEDPRRATKNWMTQHKQQVNSWTKGIKHVHGKSIKLTYVAWDSEIASTNLVANVLRSLGYKVEIQAMELQPLWASIATNAADGMVCAWLPTTQGMYYKDYKGKFDDLGTNLSGAKVGLAVPKYMKNINSISDLAK</sequence>
<evidence type="ECO:0000313" key="8">
    <source>
        <dbReference type="Proteomes" id="UP000052013"/>
    </source>
</evidence>
<dbReference type="PROSITE" id="PS51257">
    <property type="entry name" value="PROKAR_LIPOPROTEIN"/>
    <property type="match status" value="1"/>
</dbReference>
<dbReference type="STRING" id="1423739.FC85_GL001873"/>
<dbReference type="GO" id="GO:0043190">
    <property type="term" value="C:ATP-binding cassette (ABC) transporter complex"/>
    <property type="evidence" value="ECO:0007669"/>
    <property type="project" value="InterPro"/>
</dbReference>
<evidence type="ECO:0000256" key="1">
    <source>
        <dbReference type="ARBA" id="ARBA00004236"/>
    </source>
</evidence>
<dbReference type="EMBL" id="AZEY01000107">
    <property type="protein sequence ID" value="KRL62632.1"/>
    <property type="molecule type" value="Genomic_DNA"/>
</dbReference>
<dbReference type="Pfam" id="PF04069">
    <property type="entry name" value="OpuAC"/>
    <property type="match status" value="2"/>
</dbReference>
<keyword evidence="2" id="KW-0813">Transport</keyword>
<dbReference type="PANTHER" id="PTHR47737:SF1">
    <property type="entry name" value="GLYCINE BETAINE_PROLINE BETAINE TRANSPORT SYSTEM PERMEASE PROTEIN PROW"/>
    <property type="match status" value="1"/>
</dbReference>
<dbReference type="AlphaFoldDB" id="A0A0R1S8U2"/>
<evidence type="ECO:0000259" key="6">
    <source>
        <dbReference type="Pfam" id="PF04069"/>
    </source>
</evidence>
<feature type="domain" description="ABC-type glycine betaine transport system substrate-binding" evidence="6">
    <location>
        <begin position="198"/>
        <end position="301"/>
    </location>
</feature>
<name>A0A0R1S8U2_9LACO</name>
<dbReference type="RefSeq" id="WP_057866162.1">
    <property type="nucleotide sequence ID" value="NZ_AZEY01000107.1"/>
</dbReference>
<proteinExistence type="predicted"/>
<dbReference type="PANTHER" id="PTHR47737">
    <property type="entry name" value="GLYCINE BETAINE/PROLINE BETAINE TRANSPORT SYSTEM PERMEASE PROTEIN PROW"/>
    <property type="match status" value="1"/>
</dbReference>
<comment type="caution">
    <text evidence="7">The sequence shown here is derived from an EMBL/GenBank/DDBJ whole genome shotgun (WGS) entry which is preliminary data.</text>
</comment>
<keyword evidence="3" id="KW-1003">Cell membrane</keyword>
<feature type="signal peptide" evidence="5">
    <location>
        <begin position="1"/>
        <end position="29"/>
    </location>
</feature>
<dbReference type="PATRIC" id="fig|1423739.3.peg.1958"/>